<reference evidence="2 3" key="1">
    <citation type="submission" date="2023-05" db="EMBL/GenBank/DDBJ databases">
        <title>A 100% complete, gapless, phased diploid assembly of the Scenedesmus obliquus UTEX 3031 genome.</title>
        <authorList>
            <person name="Biondi T.C."/>
            <person name="Hanschen E.R."/>
            <person name="Kwon T."/>
            <person name="Eng W."/>
            <person name="Kruse C.P.S."/>
            <person name="Koehler S.I."/>
            <person name="Kunde Y."/>
            <person name="Gleasner C.D."/>
            <person name="You Mak K.T."/>
            <person name="Polle J."/>
            <person name="Hovde B.T."/>
            <person name="Starkenburg S.R."/>
        </authorList>
    </citation>
    <scope>NUCLEOTIDE SEQUENCE [LARGE SCALE GENOMIC DNA]</scope>
    <source>
        <strain evidence="2 3">DOE0152z</strain>
    </source>
</reference>
<name>A0ABY8U734_TETOB</name>
<feature type="region of interest" description="Disordered" evidence="1">
    <location>
        <begin position="1"/>
        <end position="20"/>
    </location>
</feature>
<keyword evidence="3" id="KW-1185">Reference proteome</keyword>
<evidence type="ECO:0000313" key="2">
    <source>
        <dbReference type="EMBL" id="WIA16217.1"/>
    </source>
</evidence>
<evidence type="ECO:0000256" key="1">
    <source>
        <dbReference type="SAM" id="MobiDB-lite"/>
    </source>
</evidence>
<protein>
    <submittedName>
        <fullName evidence="2">Uncharacterized protein</fullName>
    </submittedName>
</protein>
<sequence length="81" mass="9388">MAADRDGCDYRTSKGEPAKGMTADEYEDCIRDLRERLHELWQAYTQQNPGEEPIWLLSSDNDSAHARAKLDEHGIWSKDHR</sequence>
<gene>
    <name evidence="2" type="ORF">OEZ85_012929</name>
</gene>
<dbReference type="Proteomes" id="UP001244341">
    <property type="component" value="Chromosome 7b"/>
</dbReference>
<accession>A0ABY8U734</accession>
<feature type="compositionally biased region" description="Basic and acidic residues" evidence="1">
    <location>
        <begin position="1"/>
        <end position="17"/>
    </location>
</feature>
<organism evidence="2 3">
    <name type="scientific">Tetradesmus obliquus</name>
    <name type="common">Green alga</name>
    <name type="synonym">Acutodesmus obliquus</name>
    <dbReference type="NCBI Taxonomy" id="3088"/>
    <lineage>
        <taxon>Eukaryota</taxon>
        <taxon>Viridiplantae</taxon>
        <taxon>Chlorophyta</taxon>
        <taxon>core chlorophytes</taxon>
        <taxon>Chlorophyceae</taxon>
        <taxon>CS clade</taxon>
        <taxon>Sphaeropleales</taxon>
        <taxon>Scenedesmaceae</taxon>
        <taxon>Tetradesmus</taxon>
    </lineage>
</organism>
<proteinExistence type="predicted"/>
<evidence type="ECO:0000313" key="3">
    <source>
        <dbReference type="Proteomes" id="UP001244341"/>
    </source>
</evidence>
<dbReference type="EMBL" id="CP126214">
    <property type="protein sequence ID" value="WIA16217.1"/>
    <property type="molecule type" value="Genomic_DNA"/>
</dbReference>